<name>A0A8X6NJY7_NEPPI</name>
<evidence type="ECO:0000313" key="2">
    <source>
        <dbReference type="Proteomes" id="UP000887013"/>
    </source>
</evidence>
<keyword evidence="2" id="KW-1185">Reference proteome</keyword>
<sequence>SFCGDVTSQFCIVWDRFTNITMGQSLSNLEVELPLSSENTLEHITDHPEPQVVKSLVDFKCLPFISLPSLRLSLPRKDSKLFSPKKFILLCI</sequence>
<reference evidence="1" key="1">
    <citation type="submission" date="2020-08" db="EMBL/GenBank/DDBJ databases">
        <title>Multicomponent nature underlies the extraordinary mechanical properties of spider dragline silk.</title>
        <authorList>
            <person name="Kono N."/>
            <person name="Nakamura H."/>
            <person name="Mori M."/>
            <person name="Yoshida Y."/>
            <person name="Ohtoshi R."/>
            <person name="Malay A.D."/>
            <person name="Moran D.A.P."/>
            <person name="Tomita M."/>
            <person name="Numata K."/>
            <person name="Arakawa K."/>
        </authorList>
    </citation>
    <scope>NUCLEOTIDE SEQUENCE</scope>
</reference>
<gene>
    <name evidence="1" type="ORF">NPIL_369591</name>
</gene>
<proteinExistence type="predicted"/>
<dbReference type="EMBL" id="BMAW01058559">
    <property type="protein sequence ID" value="GFT16878.1"/>
    <property type="molecule type" value="Genomic_DNA"/>
</dbReference>
<protein>
    <submittedName>
        <fullName evidence="1">Uncharacterized protein</fullName>
    </submittedName>
</protein>
<dbReference type="Proteomes" id="UP000887013">
    <property type="component" value="Unassembled WGS sequence"/>
</dbReference>
<feature type="non-terminal residue" evidence="1">
    <location>
        <position position="1"/>
    </location>
</feature>
<comment type="caution">
    <text evidence="1">The sequence shown here is derived from an EMBL/GenBank/DDBJ whole genome shotgun (WGS) entry which is preliminary data.</text>
</comment>
<organism evidence="1 2">
    <name type="scientific">Nephila pilipes</name>
    <name type="common">Giant wood spider</name>
    <name type="synonym">Nephila maculata</name>
    <dbReference type="NCBI Taxonomy" id="299642"/>
    <lineage>
        <taxon>Eukaryota</taxon>
        <taxon>Metazoa</taxon>
        <taxon>Ecdysozoa</taxon>
        <taxon>Arthropoda</taxon>
        <taxon>Chelicerata</taxon>
        <taxon>Arachnida</taxon>
        <taxon>Araneae</taxon>
        <taxon>Araneomorphae</taxon>
        <taxon>Entelegynae</taxon>
        <taxon>Araneoidea</taxon>
        <taxon>Nephilidae</taxon>
        <taxon>Nephila</taxon>
    </lineage>
</organism>
<dbReference type="AlphaFoldDB" id="A0A8X6NJY7"/>
<evidence type="ECO:0000313" key="1">
    <source>
        <dbReference type="EMBL" id="GFT16878.1"/>
    </source>
</evidence>
<accession>A0A8X6NJY7</accession>